<protein>
    <submittedName>
        <fullName evidence="1">Uncharacterized protein</fullName>
    </submittedName>
</protein>
<proteinExistence type="predicted"/>
<sequence length="121" mass="13679">MSRIATRTALIQAILASCYGAPRLRAVRMEHMRAVPFSLSTPIELRLDKVPAALEYVMWHATASNVTQHFRVLRTPSNARLQRIPASFCAQISKDGEWVQPANLRQANIIFDHTRSPPCLR</sequence>
<name>A0AAN6G8N3_9BASI</name>
<gene>
    <name evidence="1" type="ORF">OC842_004972</name>
</gene>
<dbReference type="PROSITE" id="PS51257">
    <property type="entry name" value="PROKAR_LIPOPROTEIN"/>
    <property type="match status" value="1"/>
</dbReference>
<evidence type="ECO:0000313" key="2">
    <source>
        <dbReference type="Proteomes" id="UP001176521"/>
    </source>
</evidence>
<accession>A0AAN6G8N3</accession>
<evidence type="ECO:0000313" key="1">
    <source>
        <dbReference type="EMBL" id="KAK0527116.1"/>
    </source>
</evidence>
<reference evidence="1" key="1">
    <citation type="journal article" date="2023" name="PhytoFront">
        <title>Draft Genome Resources of Seven Strains of Tilletia horrida, Causal Agent of Kernel Smut of Rice.</title>
        <authorList>
            <person name="Khanal S."/>
            <person name="Antony Babu S."/>
            <person name="Zhou X.G."/>
        </authorList>
    </citation>
    <scope>NUCLEOTIDE SEQUENCE</scope>
    <source>
        <strain evidence="1">TX3</strain>
    </source>
</reference>
<dbReference type="AlphaFoldDB" id="A0AAN6G8N3"/>
<comment type="caution">
    <text evidence="1">The sequence shown here is derived from an EMBL/GenBank/DDBJ whole genome shotgun (WGS) entry which is preliminary data.</text>
</comment>
<organism evidence="1 2">
    <name type="scientific">Tilletia horrida</name>
    <dbReference type="NCBI Taxonomy" id="155126"/>
    <lineage>
        <taxon>Eukaryota</taxon>
        <taxon>Fungi</taxon>
        <taxon>Dikarya</taxon>
        <taxon>Basidiomycota</taxon>
        <taxon>Ustilaginomycotina</taxon>
        <taxon>Exobasidiomycetes</taxon>
        <taxon>Tilletiales</taxon>
        <taxon>Tilletiaceae</taxon>
        <taxon>Tilletia</taxon>
    </lineage>
</organism>
<dbReference type="Proteomes" id="UP001176521">
    <property type="component" value="Unassembled WGS sequence"/>
</dbReference>
<dbReference type="EMBL" id="JAPDMQ010000323">
    <property type="protein sequence ID" value="KAK0527116.1"/>
    <property type="molecule type" value="Genomic_DNA"/>
</dbReference>
<keyword evidence="2" id="KW-1185">Reference proteome</keyword>